<dbReference type="HOGENOM" id="CLU_015447_1_0_1"/>
<evidence type="ECO:0000313" key="8">
    <source>
        <dbReference type="Ensembl" id="ENSLACP00000020022.1"/>
    </source>
</evidence>
<keyword evidence="2" id="KW-0963">Cytoplasm</keyword>
<dbReference type="STRING" id="7897.ENSLACP00000020022"/>
<dbReference type="PROSITE" id="PS51460">
    <property type="entry name" value="GAR"/>
    <property type="match status" value="1"/>
</dbReference>
<dbReference type="GO" id="GO:0005884">
    <property type="term" value="C:actin filament"/>
    <property type="evidence" value="ECO:0007669"/>
    <property type="project" value="TreeGrafter"/>
</dbReference>
<dbReference type="Pfam" id="PF02187">
    <property type="entry name" value="GAS2"/>
    <property type="match status" value="1"/>
</dbReference>
<feature type="compositionally biased region" description="Low complexity" evidence="5">
    <location>
        <begin position="775"/>
        <end position="785"/>
    </location>
</feature>
<dbReference type="GO" id="GO:0035371">
    <property type="term" value="C:microtubule plus-end"/>
    <property type="evidence" value="ECO:0007669"/>
    <property type="project" value="TreeGrafter"/>
</dbReference>
<feature type="domain" description="GAR" evidence="7">
    <location>
        <begin position="180"/>
        <end position="252"/>
    </location>
</feature>
<feature type="compositionally biased region" description="Basic and acidic residues" evidence="5">
    <location>
        <begin position="830"/>
        <end position="841"/>
    </location>
</feature>
<dbReference type="AlphaFoldDB" id="H3BDQ1"/>
<dbReference type="eggNOG" id="KOG0516">
    <property type="taxonomic scope" value="Eukaryota"/>
</dbReference>
<feature type="compositionally biased region" description="Basic and acidic residues" evidence="5">
    <location>
        <begin position="603"/>
        <end position="614"/>
    </location>
</feature>
<evidence type="ECO:0000256" key="2">
    <source>
        <dbReference type="ARBA" id="ARBA00022490"/>
    </source>
</evidence>
<organism evidence="8 9">
    <name type="scientific">Latimeria chalumnae</name>
    <name type="common">Coelacanth</name>
    <dbReference type="NCBI Taxonomy" id="7897"/>
    <lineage>
        <taxon>Eukaryota</taxon>
        <taxon>Metazoa</taxon>
        <taxon>Chordata</taxon>
        <taxon>Craniata</taxon>
        <taxon>Vertebrata</taxon>
        <taxon>Euteleostomi</taxon>
        <taxon>Coelacanthiformes</taxon>
        <taxon>Coelacanthidae</taxon>
        <taxon>Latimeria</taxon>
    </lineage>
</organism>
<feature type="domain" description="Calponin-homology (CH)" evidence="6">
    <location>
        <begin position="14"/>
        <end position="139"/>
    </location>
</feature>
<dbReference type="InParanoid" id="H3BDQ1"/>
<comment type="subcellular location">
    <subcellularLocation>
        <location evidence="1">Cytoplasm</location>
        <location evidence="1">Cytoskeleton</location>
    </subcellularLocation>
</comment>
<evidence type="ECO:0000256" key="1">
    <source>
        <dbReference type="ARBA" id="ARBA00004245"/>
    </source>
</evidence>
<feature type="compositionally biased region" description="Polar residues" evidence="5">
    <location>
        <begin position="799"/>
        <end position="819"/>
    </location>
</feature>
<dbReference type="GO" id="GO:0001578">
    <property type="term" value="P:microtubule bundle formation"/>
    <property type="evidence" value="ECO:0007669"/>
    <property type="project" value="TreeGrafter"/>
</dbReference>
<dbReference type="GO" id="GO:0008017">
    <property type="term" value="F:microtubule binding"/>
    <property type="evidence" value="ECO:0007669"/>
    <property type="project" value="InterPro"/>
</dbReference>
<evidence type="ECO:0000256" key="4">
    <source>
        <dbReference type="ARBA" id="ARBA00038441"/>
    </source>
</evidence>
<feature type="compositionally biased region" description="Polar residues" evidence="5">
    <location>
        <begin position="383"/>
        <end position="395"/>
    </location>
</feature>
<dbReference type="GO" id="GO:0001725">
    <property type="term" value="C:stress fiber"/>
    <property type="evidence" value="ECO:0007669"/>
    <property type="project" value="TreeGrafter"/>
</dbReference>
<dbReference type="GO" id="GO:0051015">
    <property type="term" value="F:actin filament binding"/>
    <property type="evidence" value="ECO:0007669"/>
    <property type="project" value="TreeGrafter"/>
</dbReference>
<name>H3BDQ1_LATCH</name>
<reference evidence="8" key="2">
    <citation type="submission" date="2025-08" db="UniProtKB">
        <authorList>
            <consortium name="Ensembl"/>
        </authorList>
    </citation>
    <scope>IDENTIFICATION</scope>
</reference>
<dbReference type="CDD" id="cd21268">
    <property type="entry name" value="CH_GAS2L1_2"/>
    <property type="match status" value="1"/>
</dbReference>
<dbReference type="InterPro" id="IPR003108">
    <property type="entry name" value="GAR_dom"/>
</dbReference>
<evidence type="ECO:0000256" key="3">
    <source>
        <dbReference type="ARBA" id="ARBA00023212"/>
    </source>
</evidence>
<dbReference type="GO" id="GO:0031110">
    <property type="term" value="P:regulation of microtubule polymerization or depolymerization"/>
    <property type="evidence" value="ECO:0007669"/>
    <property type="project" value="TreeGrafter"/>
</dbReference>
<dbReference type="Gene3D" id="3.30.920.20">
    <property type="entry name" value="Gas2-like domain"/>
    <property type="match status" value="1"/>
</dbReference>
<evidence type="ECO:0000259" key="6">
    <source>
        <dbReference type="PROSITE" id="PS50021"/>
    </source>
</evidence>
<dbReference type="PANTHER" id="PTHR46756:SF26">
    <property type="entry name" value="GAS2-LIKE PROTEIN 2B"/>
    <property type="match status" value="1"/>
</dbReference>
<evidence type="ECO:0000259" key="7">
    <source>
        <dbReference type="PROSITE" id="PS51460"/>
    </source>
</evidence>
<gene>
    <name evidence="8" type="primary">LOC102348570</name>
</gene>
<sequence>KSIRPFKSSEEYLYAMKEDLAEWLKDLYDMDISGDYFLEALETGFVLCQHANNVTRVARDFAREYPQQAFKLPKLGVSVNPSAQPGTFLARDNVSNFIHWCRKEMAIQDVLMFETEDLVLRKNEKNFILCLLEVARRASRFGMIAPILIQMEEEIEEEIREELDLPPVETPIPKPQRQRRDFKNLDEMVQHLVSRCTCPVQFAMIKVSEGKYKVGDSSTLIFVRILRNHVMVRVGGGWDTLEHYLDKHDPCCCTSLSHKQAMRFASPQRTLMPMHEIKSRLTPKADHPSKPQPALILTRMQSPLPAVEWVPSAPSKGLKTEPASPRSLSASTRIDGKSQGSPKDLREQSDPRKLMQTRSYSRAFPNGMGQRGEECRSPRPWNSLLSAQRPSSSQLPGRGRYPTSQNGSKINQKNIKGSSLAQKHLETPATNSMMMTRSPSPTKQVHLTPKQDLKTSVRQQSETDKIPMRSSSPVKQIHKIPVRTSLALNRPPTPIKNNHVELLAKDAGKLTVNEATSNKDKNSKLRNTMKIDYTKSPLQYNKIMVSVTEPSNQEEREREHICVPPPIGPELESKLYVSFENEILSNRQVLEADADETNNSDGIELKTSESDEPWKSQNTASFDHVISELCKGQKQLNRVDVEKWVAAIPSEQTHESIVEPSTPLVNGIQGKEQSSNIQKNKYRESKQMQCNNRAPHVKSVATTDCLSTTFSIDPPGPPNHCQKFRTQLGKQKRSLKKPERVPSIYKLKLRPKIRPRRDNRPEKRPSRIPTPMTHSQTRSKTSASKKTSEKSHIKINRIPRSQEQASTSTSIPTLYSIETNAEARIPGRKTLTEQRKGSKEDQGEESWV</sequence>
<dbReference type="OMA" id="HPAGLHY"/>
<dbReference type="InterPro" id="IPR036534">
    <property type="entry name" value="GAR_dom_sf"/>
</dbReference>
<keyword evidence="9" id="KW-1185">Reference proteome</keyword>
<feature type="region of interest" description="Disordered" evidence="5">
    <location>
        <begin position="308"/>
        <end position="475"/>
    </location>
</feature>
<dbReference type="SMART" id="SM00033">
    <property type="entry name" value="CH"/>
    <property type="match status" value="1"/>
</dbReference>
<dbReference type="PANTHER" id="PTHR46756">
    <property type="entry name" value="TRANSGELIN"/>
    <property type="match status" value="1"/>
</dbReference>
<dbReference type="GO" id="GO:0051764">
    <property type="term" value="P:actin crosslink formation"/>
    <property type="evidence" value="ECO:0007669"/>
    <property type="project" value="TreeGrafter"/>
</dbReference>
<dbReference type="EMBL" id="AFYH01038805">
    <property type="status" value="NOT_ANNOTATED_CDS"/>
    <property type="molecule type" value="Genomic_DNA"/>
</dbReference>
<dbReference type="EMBL" id="AFYH01038809">
    <property type="status" value="NOT_ANNOTATED_CDS"/>
    <property type="molecule type" value="Genomic_DNA"/>
</dbReference>
<dbReference type="Proteomes" id="UP000008672">
    <property type="component" value="Unassembled WGS sequence"/>
</dbReference>
<dbReference type="PROSITE" id="PS50021">
    <property type="entry name" value="CH"/>
    <property type="match status" value="1"/>
</dbReference>
<feature type="region of interest" description="Disordered" evidence="5">
    <location>
        <begin position="594"/>
        <end position="616"/>
    </location>
</feature>
<dbReference type="EMBL" id="AFYH01038808">
    <property type="status" value="NOT_ANNOTATED_CDS"/>
    <property type="molecule type" value="Genomic_DNA"/>
</dbReference>
<evidence type="ECO:0000313" key="9">
    <source>
        <dbReference type="Proteomes" id="UP000008672"/>
    </source>
</evidence>
<feature type="compositionally biased region" description="Polar residues" evidence="5">
    <location>
        <begin position="428"/>
        <end position="445"/>
    </location>
</feature>
<reference evidence="8" key="3">
    <citation type="submission" date="2025-09" db="UniProtKB">
        <authorList>
            <consortium name="Ensembl"/>
        </authorList>
    </citation>
    <scope>IDENTIFICATION</scope>
</reference>
<evidence type="ECO:0000256" key="5">
    <source>
        <dbReference type="SAM" id="MobiDB-lite"/>
    </source>
</evidence>
<dbReference type="GeneTree" id="ENSGT00940000154849"/>
<feature type="compositionally biased region" description="Polar residues" evidence="5">
    <location>
        <begin position="402"/>
        <end position="421"/>
    </location>
</feature>
<dbReference type="Ensembl" id="ENSLACT00000020160.1">
    <property type="protein sequence ID" value="ENSLACP00000020022.1"/>
    <property type="gene ID" value="ENSLACG00000017602.1"/>
</dbReference>
<dbReference type="FunCoup" id="H3BDQ1">
    <property type="interactions" value="16"/>
</dbReference>
<dbReference type="SMART" id="SM00243">
    <property type="entry name" value="GAS2"/>
    <property type="match status" value="1"/>
</dbReference>
<dbReference type="GO" id="GO:0008093">
    <property type="term" value="F:cytoskeletal anchor activity"/>
    <property type="evidence" value="ECO:0007669"/>
    <property type="project" value="TreeGrafter"/>
</dbReference>
<dbReference type="SUPFAM" id="SSF47576">
    <property type="entry name" value="Calponin-homology domain, CH-domain"/>
    <property type="match status" value="1"/>
</dbReference>
<dbReference type="GO" id="GO:0005737">
    <property type="term" value="C:cytoplasm"/>
    <property type="evidence" value="ECO:0007669"/>
    <property type="project" value="TreeGrafter"/>
</dbReference>
<accession>H3BDQ1</accession>
<protein>
    <submittedName>
        <fullName evidence="8">Growth arrest specific 2 like 2</fullName>
    </submittedName>
</protein>
<comment type="similarity">
    <text evidence="4">Belongs to the GAS2 family.</text>
</comment>
<keyword evidence="3" id="KW-0206">Cytoskeleton</keyword>
<dbReference type="InterPro" id="IPR001715">
    <property type="entry name" value="CH_dom"/>
</dbReference>
<feature type="compositionally biased region" description="Basic and acidic residues" evidence="5">
    <location>
        <begin position="343"/>
        <end position="353"/>
    </location>
</feature>
<feature type="compositionally biased region" description="Basic and acidic residues" evidence="5">
    <location>
        <begin position="449"/>
        <end position="467"/>
    </location>
</feature>
<dbReference type="SUPFAM" id="SSF143575">
    <property type="entry name" value="GAS2 domain-like"/>
    <property type="match status" value="1"/>
</dbReference>
<dbReference type="Gene3D" id="1.10.418.10">
    <property type="entry name" value="Calponin-like domain"/>
    <property type="match status" value="1"/>
</dbReference>
<feature type="region of interest" description="Disordered" evidence="5">
    <location>
        <begin position="727"/>
        <end position="848"/>
    </location>
</feature>
<dbReference type="GO" id="GO:1904825">
    <property type="term" value="P:protein localization to microtubule plus-end"/>
    <property type="evidence" value="ECO:0007669"/>
    <property type="project" value="TreeGrafter"/>
</dbReference>
<dbReference type="EMBL" id="AFYH01038806">
    <property type="status" value="NOT_ANNOTATED_CDS"/>
    <property type="molecule type" value="Genomic_DNA"/>
</dbReference>
<dbReference type="EMBL" id="AFYH01038807">
    <property type="status" value="NOT_ANNOTATED_CDS"/>
    <property type="molecule type" value="Genomic_DNA"/>
</dbReference>
<reference evidence="9" key="1">
    <citation type="submission" date="2011-08" db="EMBL/GenBank/DDBJ databases">
        <title>The draft genome of Latimeria chalumnae.</title>
        <authorList>
            <person name="Di Palma F."/>
            <person name="Alfoldi J."/>
            <person name="Johnson J."/>
            <person name="Berlin A."/>
            <person name="Gnerre S."/>
            <person name="Jaffe D."/>
            <person name="MacCallum I."/>
            <person name="Young S."/>
            <person name="Walker B.J."/>
            <person name="Lander E."/>
            <person name="Lindblad-Toh K."/>
        </authorList>
    </citation>
    <scope>NUCLEOTIDE SEQUENCE [LARGE SCALE GENOMIC DNA]</scope>
    <source>
        <strain evidence="9">Wild caught</strain>
    </source>
</reference>
<proteinExistence type="inferred from homology"/>
<dbReference type="FunFam" id="1.10.418.10:FF:000047">
    <property type="entry name" value="Growth arrest specific 2 like 1"/>
    <property type="match status" value="1"/>
</dbReference>
<feature type="compositionally biased region" description="Basic and acidic residues" evidence="5">
    <location>
        <begin position="756"/>
        <end position="765"/>
    </location>
</feature>
<dbReference type="InterPro" id="IPR036872">
    <property type="entry name" value="CH_dom_sf"/>
</dbReference>
<dbReference type="Pfam" id="PF00307">
    <property type="entry name" value="CH"/>
    <property type="match status" value="1"/>
</dbReference>